<dbReference type="GO" id="GO:0046872">
    <property type="term" value="F:metal ion binding"/>
    <property type="evidence" value="ECO:0007669"/>
    <property type="project" value="UniProtKB-UniRule"/>
</dbReference>
<dbReference type="SUPFAM" id="SSF102114">
    <property type="entry name" value="Radical SAM enzymes"/>
    <property type="match status" value="1"/>
</dbReference>
<dbReference type="GO" id="GO:0043365">
    <property type="term" value="F:[formate-C-acetyltransferase]-activating enzyme activity"/>
    <property type="evidence" value="ECO:0007669"/>
    <property type="project" value="UniProtKB-UniRule"/>
</dbReference>
<dbReference type="InterPro" id="IPR007197">
    <property type="entry name" value="rSAM"/>
</dbReference>
<dbReference type="GO" id="GO:0051539">
    <property type="term" value="F:4 iron, 4 sulfur cluster binding"/>
    <property type="evidence" value="ECO:0007669"/>
    <property type="project" value="UniProtKB-UniRule"/>
</dbReference>
<dbReference type="PIRSF" id="PIRSF000371">
    <property type="entry name" value="PFL_act_enz"/>
    <property type="match status" value="1"/>
</dbReference>
<keyword evidence="4 10" id="KW-0004">4Fe-4S</keyword>
<dbReference type="InterPro" id="IPR001989">
    <property type="entry name" value="Radical_activat_CS"/>
</dbReference>
<keyword evidence="10" id="KW-0963">Cytoplasm</keyword>
<keyword evidence="12" id="KW-0456">Lyase</keyword>
<dbReference type="AlphaFoldDB" id="A0A100YUU5"/>
<keyword evidence="8 10" id="KW-0408">Iron</keyword>
<dbReference type="GO" id="GO:0016829">
    <property type="term" value="F:lyase activity"/>
    <property type="evidence" value="ECO:0007669"/>
    <property type="project" value="UniProtKB-KW"/>
</dbReference>
<evidence type="ECO:0000256" key="6">
    <source>
        <dbReference type="ARBA" id="ARBA00022723"/>
    </source>
</evidence>
<dbReference type="OrthoDB" id="9782387at2"/>
<evidence type="ECO:0000256" key="4">
    <source>
        <dbReference type="ARBA" id="ARBA00022485"/>
    </source>
</evidence>
<evidence type="ECO:0000256" key="10">
    <source>
        <dbReference type="RuleBase" id="RU362053"/>
    </source>
</evidence>
<dbReference type="Proteomes" id="UP000054078">
    <property type="component" value="Unassembled WGS sequence"/>
</dbReference>
<dbReference type="NCBIfam" id="TIGR02493">
    <property type="entry name" value="PFLA"/>
    <property type="match status" value="1"/>
</dbReference>
<dbReference type="CDD" id="cd01335">
    <property type="entry name" value="Radical_SAM"/>
    <property type="match status" value="1"/>
</dbReference>
<sequence>MQGRVHSTESFGSADGPGVRFIVFLQGCPMRCRYCHNPDTWALDRGTLMEPAELLDQAERYRSYWGREGGITVSGGEALLQPEFVAELFEAAHARGINTCLDTSLAPFTRQQPFYQAWERIMAACDLVLADIKHIDPAEHRALTGHSNENILDALRWLSDAGFPVWIRHVLVPGITDNDEHLRRTADFIKTLSNVRRVDVLPYHSLGVYKWDELGIPYTLRDTQPPSKERVENAERILGAAVSGLPQA</sequence>
<dbReference type="GO" id="GO:0005737">
    <property type="term" value="C:cytoplasm"/>
    <property type="evidence" value="ECO:0007669"/>
    <property type="project" value="UniProtKB-SubCell"/>
</dbReference>
<comment type="subcellular location">
    <subcellularLocation>
        <location evidence="10">Cytoplasm</location>
    </subcellularLocation>
</comment>
<evidence type="ECO:0000256" key="5">
    <source>
        <dbReference type="ARBA" id="ARBA00022691"/>
    </source>
</evidence>
<organism evidence="12 13">
    <name type="scientific">Tractidigestivibacter scatoligenes</name>
    <name type="common">Olsenella scatoligenes</name>
    <dbReference type="NCBI Taxonomy" id="1299998"/>
    <lineage>
        <taxon>Bacteria</taxon>
        <taxon>Bacillati</taxon>
        <taxon>Actinomycetota</taxon>
        <taxon>Coriobacteriia</taxon>
        <taxon>Coriobacteriales</taxon>
        <taxon>Atopobiaceae</taxon>
        <taxon>Tractidigestivibacter</taxon>
    </lineage>
</organism>
<dbReference type="InterPro" id="IPR013785">
    <property type="entry name" value="Aldolase_TIM"/>
</dbReference>
<proteinExistence type="inferred from homology"/>
<protein>
    <recommendedName>
        <fullName evidence="3 10">Pyruvate formate-lyase-activating enzyme</fullName>
        <ecNumber evidence="10">1.97.1.4</ecNumber>
    </recommendedName>
</protein>
<dbReference type="PROSITE" id="PS01087">
    <property type="entry name" value="RADICAL_ACTIVATING"/>
    <property type="match status" value="1"/>
</dbReference>
<comment type="cofactor">
    <cofactor evidence="10">
        <name>[4Fe-4S] cluster</name>
        <dbReference type="ChEBI" id="CHEBI:49883"/>
    </cofactor>
    <text evidence="10">Binds 1 [4Fe-4S] cluster. The cluster is coordinated with 3 cysteines and an exchangeable S-adenosyl-L-methionine.</text>
</comment>
<evidence type="ECO:0000259" key="11">
    <source>
        <dbReference type="PROSITE" id="PS51918"/>
    </source>
</evidence>
<keyword evidence="7 10" id="KW-0560">Oxidoreductase</keyword>
<dbReference type="SFLD" id="SFLDG01066">
    <property type="entry name" value="organic_radical-activating_enz"/>
    <property type="match status" value="1"/>
</dbReference>
<evidence type="ECO:0000256" key="9">
    <source>
        <dbReference type="ARBA" id="ARBA00023014"/>
    </source>
</evidence>
<dbReference type="Gene3D" id="3.20.20.70">
    <property type="entry name" value="Aldolase class I"/>
    <property type="match status" value="1"/>
</dbReference>
<evidence type="ECO:0000313" key="12">
    <source>
        <dbReference type="EMBL" id="KUH58075.1"/>
    </source>
</evidence>
<reference evidence="12 13" key="1">
    <citation type="submission" date="2015-12" db="EMBL/GenBank/DDBJ databases">
        <title>Draft Genome Sequence of Olsenella scatoligenes SK9K4T; a Producer of 3-Methylindole- (skatole) and 4-Methylphenol- (p-cresol) Isolated from Pig Feces.</title>
        <authorList>
            <person name="Li X."/>
            <person name="Borg B."/>
            <person name="Canibe N."/>
        </authorList>
    </citation>
    <scope>NUCLEOTIDE SEQUENCE [LARGE SCALE GENOMIC DNA]</scope>
    <source>
        <strain evidence="12 13">SK9K4</strain>
    </source>
</reference>
<gene>
    <name evidence="12" type="primary">pflA</name>
    <name evidence="12" type="ORF">AUL39_07600</name>
</gene>
<evidence type="ECO:0000256" key="1">
    <source>
        <dbReference type="ARBA" id="ARBA00003141"/>
    </source>
</evidence>
<feature type="domain" description="Radical SAM core" evidence="11">
    <location>
        <begin position="14"/>
        <end position="241"/>
    </location>
</feature>
<comment type="caution">
    <text evidence="12">The sequence shown here is derived from an EMBL/GenBank/DDBJ whole genome shotgun (WGS) entry which is preliminary data.</text>
</comment>
<dbReference type="PANTHER" id="PTHR30352:SF5">
    <property type="entry name" value="PYRUVATE FORMATE-LYASE 1-ACTIVATING ENZYME"/>
    <property type="match status" value="1"/>
</dbReference>
<dbReference type="InterPro" id="IPR012839">
    <property type="entry name" value="Organic_radical_activase"/>
</dbReference>
<dbReference type="PANTHER" id="PTHR30352">
    <property type="entry name" value="PYRUVATE FORMATE-LYASE-ACTIVATING ENZYME"/>
    <property type="match status" value="1"/>
</dbReference>
<evidence type="ECO:0000256" key="8">
    <source>
        <dbReference type="ARBA" id="ARBA00023004"/>
    </source>
</evidence>
<dbReference type="EC" id="1.97.1.4" evidence="10"/>
<dbReference type="InterPro" id="IPR058240">
    <property type="entry name" value="rSAM_sf"/>
</dbReference>
<evidence type="ECO:0000256" key="2">
    <source>
        <dbReference type="ARBA" id="ARBA00009777"/>
    </source>
</evidence>
<comment type="function">
    <text evidence="1 10">Activation of pyruvate formate-lyase under anaerobic conditions by generation of an organic free radical, using S-adenosylmethionine and reduced flavodoxin as cosubstrates to produce 5'-deoxy-adenosine.</text>
</comment>
<keyword evidence="6 10" id="KW-0479">Metal-binding</keyword>
<comment type="catalytic activity">
    <reaction evidence="10">
        <text>glycyl-[formate C-acetyltransferase] + reduced [flavodoxin] + S-adenosyl-L-methionine = glycin-2-yl radical-[formate C-acetyltransferase] + semiquinone [flavodoxin] + 5'-deoxyadenosine + L-methionine + H(+)</text>
        <dbReference type="Rhea" id="RHEA:19225"/>
        <dbReference type="Rhea" id="RHEA-COMP:10622"/>
        <dbReference type="Rhea" id="RHEA-COMP:12190"/>
        <dbReference type="Rhea" id="RHEA-COMP:12191"/>
        <dbReference type="Rhea" id="RHEA-COMP:14480"/>
        <dbReference type="ChEBI" id="CHEBI:15378"/>
        <dbReference type="ChEBI" id="CHEBI:17319"/>
        <dbReference type="ChEBI" id="CHEBI:29947"/>
        <dbReference type="ChEBI" id="CHEBI:32722"/>
        <dbReference type="ChEBI" id="CHEBI:57618"/>
        <dbReference type="ChEBI" id="CHEBI:57844"/>
        <dbReference type="ChEBI" id="CHEBI:59789"/>
        <dbReference type="ChEBI" id="CHEBI:140311"/>
        <dbReference type="EC" id="1.97.1.4"/>
    </reaction>
</comment>
<dbReference type="EMBL" id="LOJF01000010">
    <property type="protein sequence ID" value="KUH58075.1"/>
    <property type="molecule type" value="Genomic_DNA"/>
</dbReference>
<dbReference type="STRING" id="1299998.AUL39_07600"/>
<evidence type="ECO:0000256" key="7">
    <source>
        <dbReference type="ARBA" id="ARBA00023002"/>
    </source>
</evidence>
<keyword evidence="5 10" id="KW-0949">S-adenosyl-L-methionine</keyword>
<accession>A0A100YUU5</accession>
<dbReference type="PROSITE" id="PS51918">
    <property type="entry name" value="RADICAL_SAM"/>
    <property type="match status" value="1"/>
</dbReference>
<keyword evidence="13" id="KW-1185">Reference proteome</keyword>
<comment type="similarity">
    <text evidence="2 10">Belongs to the organic radical-activating enzymes family.</text>
</comment>
<dbReference type="SFLD" id="SFLDS00029">
    <property type="entry name" value="Radical_SAM"/>
    <property type="match status" value="1"/>
</dbReference>
<evidence type="ECO:0000313" key="13">
    <source>
        <dbReference type="Proteomes" id="UP000054078"/>
    </source>
</evidence>
<keyword evidence="12" id="KW-0670">Pyruvate</keyword>
<dbReference type="InterPro" id="IPR012838">
    <property type="entry name" value="PFL1_activating"/>
</dbReference>
<evidence type="ECO:0000256" key="3">
    <source>
        <dbReference type="ARBA" id="ARBA00021356"/>
    </source>
</evidence>
<dbReference type="RefSeq" id="WP_059055006.1">
    <property type="nucleotide sequence ID" value="NZ_LOJF01000010.1"/>
</dbReference>
<name>A0A100YUU5_TRASO</name>
<dbReference type="InterPro" id="IPR034457">
    <property type="entry name" value="Organic_radical-activating"/>
</dbReference>
<keyword evidence="9 10" id="KW-0411">Iron-sulfur</keyword>
<dbReference type="Pfam" id="PF04055">
    <property type="entry name" value="Radical_SAM"/>
    <property type="match status" value="1"/>
</dbReference>